<dbReference type="InterPro" id="IPR036844">
    <property type="entry name" value="Hint_dom_sf"/>
</dbReference>
<protein>
    <recommendedName>
        <fullName evidence="3">phosphoenolpyruvate carboxykinase (ATP)</fullName>
        <ecNumber evidence="3">4.1.1.49</ecNumber>
    </recommendedName>
</protein>
<dbReference type="Pfam" id="PF01293">
    <property type="entry name" value="PEPCK_ATP"/>
    <property type="match status" value="2"/>
</dbReference>
<dbReference type="InterPro" id="IPR008210">
    <property type="entry name" value="PEP_carboxykinase_N"/>
</dbReference>
<dbReference type="Gene3D" id="3.10.28.10">
    <property type="entry name" value="Homing endonucleases"/>
    <property type="match status" value="1"/>
</dbReference>
<keyword evidence="11" id="KW-0418">Kinase</keyword>
<keyword evidence="5" id="KW-0547">Nucleotide-binding</keyword>
<keyword evidence="11" id="KW-0670">Pyruvate</keyword>
<dbReference type="Gene3D" id="3.40.449.10">
    <property type="entry name" value="Phosphoenolpyruvate Carboxykinase, domain 1"/>
    <property type="match status" value="1"/>
</dbReference>
<organism evidence="11">
    <name type="scientific">Klosneuvirus KNV1</name>
    <dbReference type="NCBI Taxonomy" id="1977640"/>
    <lineage>
        <taxon>Viruses</taxon>
        <taxon>Varidnaviria</taxon>
        <taxon>Bamfordvirae</taxon>
        <taxon>Nucleocytoviricota</taxon>
        <taxon>Megaviricetes</taxon>
        <taxon>Imitervirales</taxon>
        <taxon>Mimiviridae</taxon>
        <taxon>Klosneuvirinae</taxon>
        <taxon>Klosneuvirus</taxon>
    </lineage>
</organism>
<evidence type="ECO:0000256" key="7">
    <source>
        <dbReference type="ARBA" id="ARBA00022840"/>
    </source>
</evidence>
<evidence type="ECO:0000256" key="9">
    <source>
        <dbReference type="ARBA" id="ARBA00047371"/>
    </source>
</evidence>
<dbReference type="InterPro" id="IPR015994">
    <property type="entry name" value="PEPCK_ATP_CS"/>
</dbReference>
<dbReference type="GO" id="GO:0006094">
    <property type="term" value="P:gluconeogenesis"/>
    <property type="evidence" value="ECO:0007669"/>
    <property type="project" value="UniProtKB-UniPathway"/>
</dbReference>
<evidence type="ECO:0000256" key="4">
    <source>
        <dbReference type="ARBA" id="ARBA00022432"/>
    </source>
</evidence>
<dbReference type="GO" id="GO:0004519">
    <property type="term" value="F:endonuclease activity"/>
    <property type="evidence" value="ECO:0007669"/>
    <property type="project" value="InterPro"/>
</dbReference>
<keyword evidence="4" id="KW-0312">Gluconeogenesis</keyword>
<name>A0A1V0SLR2_9VIRU</name>
<dbReference type="InterPro" id="IPR027434">
    <property type="entry name" value="Homing_endonucl"/>
</dbReference>
<dbReference type="PANTHER" id="PTHR30031:SF0">
    <property type="entry name" value="PHOSPHOENOLPYRUVATE CARBOXYKINASE (ATP)"/>
    <property type="match status" value="1"/>
</dbReference>
<dbReference type="Gene3D" id="3.90.228.20">
    <property type="match status" value="2"/>
</dbReference>
<dbReference type="Gene3D" id="2.170.8.10">
    <property type="entry name" value="Phosphoenolpyruvate Carboxykinase, domain 2"/>
    <property type="match status" value="1"/>
</dbReference>
<dbReference type="GO" id="GO:0005524">
    <property type="term" value="F:ATP binding"/>
    <property type="evidence" value="ECO:0007669"/>
    <property type="project" value="UniProtKB-KW"/>
</dbReference>
<sequence>KELFEFYKQDAIAYLDRQTRLYQIDTYAGWENKIKVRLYCTSAYHALFMLDMLIPSKEKFDKPDFTIYNVGELALGQSTKKIIRKDIIDDKLKDTLVGIDFTSMEMVIYGTKYAGEMKKGILTLFMYLAPIKNQLCLHSSANVKDNNLCLFFGLSGTGKCLGKDTPVLMYDGTIKMVQDIKVGEKIMGDDSTPRNILSTCQGQEQLYEISNRKGTNYVVNESHILSLKAHPDHLNMYKTDGDIIDISVKDYLTKLPKSYTNGKDGNGLLCGYRVPVNFSEKQVDFDPYIIGYWLGDGTSAEPQITTVDKEVIQYFNKKLKDYGLELKVRMEDDITYRIIGSGEIYRQKGSNAFRNALIKYNLYNNKHIPIEYKCNSKDIRLSILAGILDSDGYYDNKGKGYDVTLKSEKLLDDIIYLARSLGYCAYKVPCKKTCTNSKNGPVTGDYFRTFISGNNLSEIPCKLQRKQAINRNQCKSVLKYSIIVTKLEVGDYYGFEIDGNKRFLLGDFTVTHNTTLSADVERKLIGDDEHVWTDDGVYNVEGGCYAKCINLKEEHEPEIFRSIKYGAVLENVIHHNYVVDYEDDSITENTRCAYPLEYIPNALIPATVHIQPKNIVLLVCDTFGLLPPVAKLSHEQAVYYFISGYTSKIPGTEVGVKIPEAVFSACFGEPFIVWSPKKYGELLKDKLEKYNPTVWLLNTGWVEGPYGVGHRVSIKNSRKMLDNIHNGQLEKEEFIEYPVFNFMVPKNCQGVESKILDPRNSVNNLDEYLNKLKDLSDKFSKNYQAKCK</sequence>
<dbReference type="PROSITE" id="PS50819">
    <property type="entry name" value="INTEIN_ENDONUCLEASE"/>
    <property type="match status" value="1"/>
</dbReference>
<dbReference type="InterPro" id="IPR013035">
    <property type="entry name" value="PEP_carboxykinase_C"/>
</dbReference>
<evidence type="ECO:0000313" key="11">
    <source>
        <dbReference type="EMBL" id="ARF12660.1"/>
    </source>
</evidence>
<dbReference type="Pfam" id="PF05204">
    <property type="entry name" value="Hom_end"/>
    <property type="match status" value="1"/>
</dbReference>
<dbReference type="InterPro" id="IPR004042">
    <property type="entry name" value="Intein_endonuc_central"/>
</dbReference>
<evidence type="ECO:0000256" key="3">
    <source>
        <dbReference type="ARBA" id="ARBA00012363"/>
    </source>
</evidence>
<gene>
    <name evidence="11" type="ORF">Klosneuvirus_13_8</name>
</gene>
<dbReference type="GO" id="GO:0004612">
    <property type="term" value="F:phosphoenolpyruvate carboxykinase (ATP) activity"/>
    <property type="evidence" value="ECO:0007669"/>
    <property type="project" value="UniProtKB-EC"/>
</dbReference>
<dbReference type="EC" id="4.1.1.49" evidence="3"/>
<evidence type="ECO:0000256" key="1">
    <source>
        <dbReference type="ARBA" id="ARBA00004742"/>
    </source>
</evidence>
<keyword evidence="11" id="KW-0808">Transferase</keyword>
<reference evidence="11" key="1">
    <citation type="journal article" date="2017" name="Science">
        <title>Giant viruses with an expanded complement of translation system components.</title>
        <authorList>
            <person name="Schulz F."/>
            <person name="Yutin N."/>
            <person name="Ivanova N.N."/>
            <person name="Ortega D.R."/>
            <person name="Lee T.K."/>
            <person name="Vierheilig J."/>
            <person name="Daims H."/>
            <person name="Horn M."/>
            <person name="Wagner M."/>
            <person name="Jensen G.J."/>
            <person name="Kyrpides N.C."/>
            <person name="Koonin E.V."/>
            <person name="Woyke T."/>
        </authorList>
    </citation>
    <scope>NUCLEOTIDE SEQUENCE</scope>
    <source>
        <strain evidence="11">KNV1</strain>
    </source>
</reference>
<keyword evidence="6" id="KW-0210">Decarboxylase</keyword>
<evidence type="ECO:0000259" key="10">
    <source>
        <dbReference type="PROSITE" id="PS50819"/>
    </source>
</evidence>
<feature type="non-terminal residue" evidence="11">
    <location>
        <position position="1"/>
    </location>
</feature>
<evidence type="ECO:0000256" key="2">
    <source>
        <dbReference type="ARBA" id="ARBA00006052"/>
    </source>
</evidence>
<keyword evidence="8" id="KW-0456">Lyase</keyword>
<evidence type="ECO:0000256" key="6">
    <source>
        <dbReference type="ARBA" id="ARBA00022793"/>
    </source>
</evidence>
<dbReference type="EMBL" id="KY684120">
    <property type="protein sequence ID" value="ARF12660.1"/>
    <property type="molecule type" value="Genomic_DNA"/>
</dbReference>
<dbReference type="Gene3D" id="2.170.16.10">
    <property type="entry name" value="Hedgehog/Intein (Hint) domain"/>
    <property type="match status" value="1"/>
</dbReference>
<comment type="catalytic activity">
    <reaction evidence="9">
        <text>oxaloacetate + ATP = phosphoenolpyruvate + ADP + CO2</text>
        <dbReference type="Rhea" id="RHEA:18617"/>
        <dbReference type="ChEBI" id="CHEBI:16452"/>
        <dbReference type="ChEBI" id="CHEBI:16526"/>
        <dbReference type="ChEBI" id="CHEBI:30616"/>
        <dbReference type="ChEBI" id="CHEBI:58702"/>
        <dbReference type="ChEBI" id="CHEBI:456216"/>
        <dbReference type="EC" id="4.1.1.49"/>
    </reaction>
</comment>
<dbReference type="SUPFAM" id="SSF55608">
    <property type="entry name" value="Homing endonucleases"/>
    <property type="match status" value="1"/>
</dbReference>
<dbReference type="InterPro" id="IPR007869">
    <property type="entry name" value="Homing_endonuc_PI-Sce"/>
</dbReference>
<dbReference type="SUPFAM" id="SSF53795">
    <property type="entry name" value="PEP carboxykinase-like"/>
    <property type="match status" value="1"/>
</dbReference>
<keyword evidence="7" id="KW-0067">ATP-binding</keyword>
<comment type="pathway">
    <text evidence="1">Carbohydrate biosynthesis; gluconeogenesis.</text>
</comment>
<comment type="similarity">
    <text evidence="2">Belongs to the phosphoenolpyruvate carboxykinase (ATP) family.</text>
</comment>
<feature type="domain" description="DOD-type homing endonuclease" evidence="10">
    <location>
        <begin position="289"/>
        <end position="423"/>
    </location>
</feature>
<evidence type="ECO:0000256" key="8">
    <source>
        <dbReference type="ARBA" id="ARBA00023239"/>
    </source>
</evidence>
<dbReference type="PROSITE" id="PS00532">
    <property type="entry name" value="PEPCK_ATP"/>
    <property type="match status" value="1"/>
</dbReference>
<dbReference type="SUPFAM" id="SSF68923">
    <property type="entry name" value="PEP carboxykinase N-terminal domain"/>
    <property type="match status" value="1"/>
</dbReference>
<dbReference type="GO" id="GO:0003677">
    <property type="term" value="F:DNA binding"/>
    <property type="evidence" value="ECO:0007669"/>
    <property type="project" value="InterPro"/>
</dbReference>
<evidence type="ECO:0000256" key="5">
    <source>
        <dbReference type="ARBA" id="ARBA00022741"/>
    </source>
</evidence>
<dbReference type="InterPro" id="IPR001272">
    <property type="entry name" value="PEP_carboxykinase_ATP"/>
</dbReference>
<dbReference type="UniPathway" id="UPA00138"/>
<dbReference type="GO" id="GO:0016301">
    <property type="term" value="F:kinase activity"/>
    <property type="evidence" value="ECO:0007669"/>
    <property type="project" value="UniProtKB-KW"/>
</dbReference>
<proteinExistence type="inferred from homology"/>
<dbReference type="PANTHER" id="PTHR30031">
    <property type="entry name" value="PHOSPHOENOLPYRUVATE CARBOXYKINASE ATP"/>
    <property type="match status" value="1"/>
</dbReference>
<accession>A0A1V0SLR2</accession>
<dbReference type="GO" id="GO:0030908">
    <property type="term" value="P:protein splicing"/>
    <property type="evidence" value="ECO:0007669"/>
    <property type="project" value="InterPro"/>
</dbReference>
<dbReference type="SUPFAM" id="SSF51294">
    <property type="entry name" value="Hedgehog/intein (Hint) domain"/>
    <property type="match status" value="1"/>
</dbReference>